<dbReference type="RefSeq" id="WP_203654222.1">
    <property type="nucleotide sequence ID" value="NZ_BONR01000002.1"/>
</dbReference>
<organism evidence="8 9">
    <name type="scientific">Demequina activiva</name>
    <dbReference type="NCBI Taxonomy" id="1582364"/>
    <lineage>
        <taxon>Bacteria</taxon>
        <taxon>Bacillati</taxon>
        <taxon>Actinomycetota</taxon>
        <taxon>Actinomycetes</taxon>
        <taxon>Micrococcales</taxon>
        <taxon>Demequinaceae</taxon>
        <taxon>Demequina</taxon>
    </lineage>
</organism>
<dbReference type="InterPro" id="IPR002504">
    <property type="entry name" value="NADK"/>
</dbReference>
<feature type="binding site" evidence="6">
    <location>
        <position position="194"/>
    </location>
    <ligand>
        <name>NAD(+)</name>
        <dbReference type="ChEBI" id="CHEBI:57540"/>
    </ligand>
</feature>
<dbReference type="InterPro" id="IPR017438">
    <property type="entry name" value="ATP-NAD_kinase_N"/>
</dbReference>
<dbReference type="GO" id="GO:0003951">
    <property type="term" value="F:NAD+ kinase activity"/>
    <property type="evidence" value="ECO:0007669"/>
    <property type="project" value="UniProtKB-UniRule"/>
</dbReference>
<dbReference type="HAMAP" id="MF_00361">
    <property type="entry name" value="NAD_kinase"/>
    <property type="match status" value="1"/>
</dbReference>
<dbReference type="GO" id="GO:0051287">
    <property type="term" value="F:NAD binding"/>
    <property type="evidence" value="ECO:0007669"/>
    <property type="project" value="UniProtKB-ARBA"/>
</dbReference>
<feature type="binding site" evidence="6">
    <location>
        <begin position="170"/>
        <end position="175"/>
    </location>
    <ligand>
        <name>NAD(+)</name>
        <dbReference type="ChEBI" id="CHEBI:57540"/>
    </ligand>
</feature>
<dbReference type="NCBIfam" id="NF002892">
    <property type="entry name" value="PRK03372.1"/>
    <property type="match status" value="1"/>
</dbReference>
<comment type="caution">
    <text evidence="8">The sequence shown here is derived from an EMBL/GenBank/DDBJ whole genome shotgun (WGS) entry which is preliminary data.</text>
</comment>
<keyword evidence="6" id="KW-0963">Cytoplasm</keyword>
<comment type="subcellular location">
    <subcellularLocation>
        <location evidence="6">Cytoplasm</location>
    </subcellularLocation>
</comment>
<dbReference type="EC" id="2.7.1.23" evidence="6"/>
<keyword evidence="4 6" id="KW-0520">NAD</keyword>
<reference evidence="8" key="1">
    <citation type="submission" date="2021-01" db="EMBL/GenBank/DDBJ databases">
        <title>Whole genome shotgun sequence of Demequina activiva NBRC 110675.</title>
        <authorList>
            <person name="Komaki H."/>
            <person name="Tamura T."/>
        </authorList>
    </citation>
    <scope>NUCLEOTIDE SEQUENCE</scope>
    <source>
        <strain evidence="8">NBRC 110675</strain>
    </source>
</reference>
<accession>A0A919Q200</accession>
<feature type="region of interest" description="Disordered" evidence="7">
    <location>
        <begin position="272"/>
        <end position="311"/>
    </location>
</feature>
<feature type="binding site" evidence="6">
    <location>
        <position position="140"/>
    </location>
    <ligand>
        <name>NAD(+)</name>
        <dbReference type="ChEBI" id="CHEBI:57540"/>
    </ligand>
</feature>
<keyword evidence="6" id="KW-0067">ATP-binding</keyword>
<evidence type="ECO:0000256" key="5">
    <source>
        <dbReference type="ARBA" id="ARBA00047925"/>
    </source>
</evidence>
<evidence type="ECO:0000313" key="8">
    <source>
        <dbReference type="EMBL" id="GIG54406.1"/>
    </source>
</evidence>
<keyword evidence="6" id="KW-0547">Nucleotide-binding</keyword>
<evidence type="ECO:0000256" key="1">
    <source>
        <dbReference type="ARBA" id="ARBA00022679"/>
    </source>
</evidence>
<dbReference type="AlphaFoldDB" id="A0A919Q200"/>
<comment type="similarity">
    <text evidence="6">Belongs to the NAD kinase family.</text>
</comment>
<feature type="binding site" evidence="6">
    <location>
        <position position="60"/>
    </location>
    <ligand>
        <name>NAD(+)</name>
        <dbReference type="ChEBI" id="CHEBI:57540"/>
    </ligand>
</feature>
<comment type="catalytic activity">
    <reaction evidence="5 6">
        <text>NAD(+) + ATP = ADP + NADP(+) + H(+)</text>
        <dbReference type="Rhea" id="RHEA:18629"/>
        <dbReference type="ChEBI" id="CHEBI:15378"/>
        <dbReference type="ChEBI" id="CHEBI:30616"/>
        <dbReference type="ChEBI" id="CHEBI:57540"/>
        <dbReference type="ChEBI" id="CHEBI:58349"/>
        <dbReference type="ChEBI" id="CHEBI:456216"/>
        <dbReference type="EC" id="2.7.1.23"/>
    </reaction>
</comment>
<evidence type="ECO:0000256" key="2">
    <source>
        <dbReference type="ARBA" id="ARBA00022777"/>
    </source>
</evidence>
<dbReference type="Gene3D" id="3.40.50.10330">
    <property type="entry name" value="Probable inorganic polyphosphate/atp-NAD kinase, domain 1"/>
    <property type="match status" value="1"/>
</dbReference>
<dbReference type="Gene3D" id="2.60.200.30">
    <property type="entry name" value="Probable inorganic polyphosphate/atp-NAD kinase, domain 2"/>
    <property type="match status" value="1"/>
</dbReference>
<dbReference type="EMBL" id="BONR01000002">
    <property type="protein sequence ID" value="GIG54406.1"/>
    <property type="molecule type" value="Genomic_DNA"/>
</dbReference>
<proteinExistence type="inferred from homology"/>
<dbReference type="GO" id="GO:0006741">
    <property type="term" value="P:NADP+ biosynthetic process"/>
    <property type="evidence" value="ECO:0007669"/>
    <property type="project" value="UniProtKB-UniRule"/>
</dbReference>
<sequence length="311" mass="32438">MTRRILIIANPRRPGTIEAGAEAARVLGAAGIETCTDFTAGVSDPIEAALVLGGDGTMLHAAERTHGTGIPLLGVNLGRVGFLAELEREDVATAAQRLADGDYTVEERGTLRVSVTREDGSVATGWALNEATVERANRLRTLEVSLAVDGLPLSSFGCDGLVIATATGSTAHAFSAGGPVMWPDVDALLCVPLAAHALFARPLVVGPESSFQIEVVASSESKGQVVLDGSRSIDTGRGCLIEVRRGIHGVRLARMSDAPFTERLVKKFSLPTDGWRGERAHPTPIGREIHGSTAPSPGSPARDSAPPDEDG</sequence>
<gene>
    <name evidence="6 8" type="primary">nadK</name>
    <name evidence="8" type="ORF">Dac01nite_11580</name>
</gene>
<evidence type="ECO:0000256" key="7">
    <source>
        <dbReference type="SAM" id="MobiDB-lite"/>
    </source>
</evidence>
<dbReference type="Pfam" id="PF20143">
    <property type="entry name" value="NAD_kinase_C"/>
    <property type="match status" value="1"/>
</dbReference>
<evidence type="ECO:0000256" key="6">
    <source>
        <dbReference type="HAMAP-Rule" id="MF_00361"/>
    </source>
</evidence>
<comment type="cofactor">
    <cofactor evidence="6">
        <name>a divalent metal cation</name>
        <dbReference type="ChEBI" id="CHEBI:60240"/>
    </cofactor>
</comment>
<dbReference type="GO" id="GO:0046872">
    <property type="term" value="F:metal ion binding"/>
    <property type="evidence" value="ECO:0007669"/>
    <property type="project" value="UniProtKB-UniRule"/>
</dbReference>
<comment type="function">
    <text evidence="6">Involved in the regulation of the intracellular balance of NAD and NADP, and is a key enzyme in the biosynthesis of NADP. Catalyzes specifically the phosphorylation on 2'-hydroxyl of the adenosine moiety of NAD to yield NADP.</text>
</comment>
<dbReference type="Pfam" id="PF01513">
    <property type="entry name" value="NAD_kinase"/>
    <property type="match status" value="1"/>
</dbReference>
<dbReference type="InterPro" id="IPR016064">
    <property type="entry name" value="NAD/diacylglycerol_kinase_sf"/>
</dbReference>
<feature type="binding site" evidence="6">
    <location>
        <position position="159"/>
    </location>
    <ligand>
        <name>NAD(+)</name>
        <dbReference type="ChEBI" id="CHEBI:57540"/>
    </ligand>
</feature>
<dbReference type="GO" id="GO:0005737">
    <property type="term" value="C:cytoplasm"/>
    <property type="evidence" value="ECO:0007669"/>
    <property type="project" value="UniProtKB-SubCell"/>
</dbReference>
<dbReference type="SUPFAM" id="SSF111331">
    <property type="entry name" value="NAD kinase/diacylglycerol kinase-like"/>
    <property type="match status" value="1"/>
</dbReference>
<dbReference type="GO" id="GO:0019674">
    <property type="term" value="P:NAD+ metabolic process"/>
    <property type="evidence" value="ECO:0007669"/>
    <property type="project" value="InterPro"/>
</dbReference>
<keyword evidence="9" id="KW-1185">Reference proteome</keyword>
<dbReference type="PANTHER" id="PTHR20275:SF0">
    <property type="entry name" value="NAD KINASE"/>
    <property type="match status" value="1"/>
</dbReference>
<protein>
    <recommendedName>
        <fullName evidence="6">NAD kinase</fullName>
        <ecNumber evidence="6">2.7.1.23</ecNumber>
    </recommendedName>
    <alternativeName>
        <fullName evidence="6">ATP-dependent NAD kinase</fullName>
    </alternativeName>
</protein>
<evidence type="ECO:0000256" key="3">
    <source>
        <dbReference type="ARBA" id="ARBA00022857"/>
    </source>
</evidence>
<dbReference type="Proteomes" id="UP000652354">
    <property type="component" value="Unassembled WGS sequence"/>
</dbReference>
<name>A0A919Q200_9MICO</name>
<feature type="binding site" evidence="6">
    <location>
        <begin position="129"/>
        <end position="130"/>
    </location>
    <ligand>
        <name>NAD(+)</name>
        <dbReference type="ChEBI" id="CHEBI:57540"/>
    </ligand>
</feature>
<feature type="binding site" evidence="6">
    <location>
        <begin position="55"/>
        <end position="56"/>
    </location>
    <ligand>
        <name>NAD(+)</name>
        <dbReference type="ChEBI" id="CHEBI:57540"/>
    </ligand>
</feature>
<comment type="caution">
    <text evidence="6">Lacks conserved residue(s) required for the propagation of feature annotation.</text>
</comment>
<feature type="active site" description="Proton acceptor" evidence="6">
    <location>
        <position position="55"/>
    </location>
</feature>
<dbReference type="PANTHER" id="PTHR20275">
    <property type="entry name" value="NAD KINASE"/>
    <property type="match status" value="1"/>
</dbReference>
<keyword evidence="2 6" id="KW-0418">Kinase</keyword>
<evidence type="ECO:0000256" key="4">
    <source>
        <dbReference type="ARBA" id="ARBA00023027"/>
    </source>
</evidence>
<evidence type="ECO:0000313" key="9">
    <source>
        <dbReference type="Proteomes" id="UP000652354"/>
    </source>
</evidence>
<keyword evidence="1 6" id="KW-0808">Transferase</keyword>
<dbReference type="GO" id="GO:0005524">
    <property type="term" value="F:ATP binding"/>
    <property type="evidence" value="ECO:0007669"/>
    <property type="project" value="UniProtKB-KW"/>
</dbReference>
<dbReference type="InterPro" id="IPR017437">
    <property type="entry name" value="ATP-NAD_kinase_PpnK-typ_C"/>
</dbReference>
<keyword evidence="3 6" id="KW-0521">NADP</keyword>